<dbReference type="PANTHER" id="PTHR30438">
    <property type="entry name" value="36 KDA ANTIGEN-RELATED"/>
    <property type="match status" value="1"/>
</dbReference>
<sequence>MKRLFLLPALMLAACSGEPDAGFHGYAEGDFTSLAPLGAGRIESVEVREGDAVSAGALLFTLDTENEDAALAAADARLAAAEARFDDAAAGGRAPEIAAVRDQLSAARASAAQAQEDLTRARELFGRGVVPRARLDDAEAAASAANARVSELRERVTVAELPAREGQLRALTAEIEAAEAGVVQAREALSRRRVSAPSDGRIERQIRFPGELAGPGQPVLRFLPDGAVFAVLFIPAQDLSSTPVGTVLTVSCDNCPSGLTATVTRIDSEAEFTPPIIYSDTERARLVWRAEARFEGEAPPPGTPLALEPRG</sequence>
<reference evidence="3" key="1">
    <citation type="journal article" date="2019" name="Int. J. Syst. Evol. Microbiol.">
        <title>The Global Catalogue of Microorganisms (GCM) 10K type strain sequencing project: providing services to taxonomists for standard genome sequencing and annotation.</title>
        <authorList>
            <consortium name="The Broad Institute Genomics Platform"/>
            <consortium name="The Broad Institute Genome Sequencing Center for Infectious Disease"/>
            <person name="Wu L."/>
            <person name="Ma J."/>
        </authorList>
    </citation>
    <scope>NUCLEOTIDE SEQUENCE [LARGE SCALE GENOMIC DNA]</scope>
    <source>
        <strain evidence="3">KCTC 52487</strain>
    </source>
</reference>
<dbReference type="SUPFAM" id="SSF111369">
    <property type="entry name" value="HlyD-like secretion proteins"/>
    <property type="match status" value="3"/>
</dbReference>
<dbReference type="RefSeq" id="WP_343164194.1">
    <property type="nucleotide sequence ID" value="NZ_JBHRSV010000019.1"/>
</dbReference>
<dbReference type="Gene3D" id="1.10.287.470">
    <property type="entry name" value="Helix hairpin bin"/>
    <property type="match status" value="1"/>
</dbReference>
<comment type="caution">
    <text evidence="2">The sequence shown here is derived from an EMBL/GenBank/DDBJ whole genome shotgun (WGS) entry which is preliminary data.</text>
</comment>
<dbReference type="EMBL" id="JBHRSV010000019">
    <property type="protein sequence ID" value="MFC2926401.1"/>
    <property type="molecule type" value="Genomic_DNA"/>
</dbReference>
<dbReference type="Gene3D" id="2.40.50.100">
    <property type="match status" value="2"/>
</dbReference>
<evidence type="ECO:0000313" key="3">
    <source>
        <dbReference type="Proteomes" id="UP001595379"/>
    </source>
</evidence>
<keyword evidence="3" id="KW-1185">Reference proteome</keyword>
<feature type="coiled-coil region" evidence="1">
    <location>
        <begin position="97"/>
        <end position="188"/>
    </location>
</feature>
<evidence type="ECO:0000313" key="2">
    <source>
        <dbReference type="EMBL" id="MFC2926401.1"/>
    </source>
</evidence>
<dbReference type="PANTHER" id="PTHR30438:SF2">
    <property type="entry name" value="MEMBRANE PROTEIN"/>
    <property type="match status" value="1"/>
</dbReference>
<dbReference type="PROSITE" id="PS51257">
    <property type="entry name" value="PROKAR_LIPOPROTEIN"/>
    <property type="match status" value="1"/>
</dbReference>
<evidence type="ECO:0000256" key="1">
    <source>
        <dbReference type="SAM" id="Coils"/>
    </source>
</evidence>
<protein>
    <submittedName>
        <fullName evidence="2">HlyD family secretion protein</fullName>
    </submittedName>
</protein>
<gene>
    <name evidence="2" type="ORF">ACFOOR_09830</name>
</gene>
<proteinExistence type="predicted"/>
<keyword evidence="1" id="KW-0175">Coiled coil</keyword>
<accession>A0ABV6ZY27</accession>
<name>A0ABV6ZY27_9PROT</name>
<dbReference type="Proteomes" id="UP001595379">
    <property type="component" value="Unassembled WGS sequence"/>
</dbReference>
<organism evidence="2 3">
    <name type="scientific">Hyphobacterium vulgare</name>
    <dbReference type="NCBI Taxonomy" id="1736751"/>
    <lineage>
        <taxon>Bacteria</taxon>
        <taxon>Pseudomonadati</taxon>
        <taxon>Pseudomonadota</taxon>
        <taxon>Alphaproteobacteria</taxon>
        <taxon>Maricaulales</taxon>
        <taxon>Maricaulaceae</taxon>
        <taxon>Hyphobacterium</taxon>
    </lineage>
</organism>